<dbReference type="Pfam" id="PF07683">
    <property type="entry name" value="CobW_C"/>
    <property type="match status" value="1"/>
</dbReference>
<reference evidence="11 12" key="1">
    <citation type="submission" date="2020-04" db="EMBL/GenBank/DDBJ databases">
        <title>Plant Genome Project.</title>
        <authorList>
            <person name="Zhang R.-G."/>
        </authorList>
    </citation>
    <scope>NUCLEOTIDE SEQUENCE [LARGE SCALE GENOMIC DNA]</scope>
    <source>
        <strain evidence="11">YNK0</strain>
        <tissue evidence="11">Leaf</tissue>
    </source>
</reference>
<dbReference type="Pfam" id="PF02492">
    <property type="entry name" value="cobW"/>
    <property type="match status" value="1"/>
</dbReference>
<dbReference type="PANTHER" id="PTHR13748:SF31">
    <property type="entry name" value="ZINC-REGULATED GTPASE METALLOPROTEIN ACTIVATOR 1A-RELATED"/>
    <property type="match status" value="1"/>
</dbReference>
<dbReference type="Proteomes" id="UP000655225">
    <property type="component" value="Unassembled WGS sequence"/>
</dbReference>
<dbReference type="SUPFAM" id="SSF90002">
    <property type="entry name" value="Hypothetical protein YjiA, C-terminal domain"/>
    <property type="match status" value="1"/>
</dbReference>
<dbReference type="EMBL" id="JABCRI010000023">
    <property type="protein sequence ID" value="KAF8378785.1"/>
    <property type="molecule type" value="Genomic_DNA"/>
</dbReference>
<evidence type="ECO:0000256" key="3">
    <source>
        <dbReference type="ARBA" id="ARBA00022833"/>
    </source>
</evidence>
<keyword evidence="2" id="KW-0378">Hydrolase</keyword>
<keyword evidence="8" id="KW-0812">Transmembrane</keyword>
<evidence type="ECO:0008006" key="13">
    <source>
        <dbReference type="Google" id="ProtNLM"/>
    </source>
</evidence>
<evidence type="ECO:0000256" key="7">
    <source>
        <dbReference type="ARBA" id="ARBA00049117"/>
    </source>
</evidence>
<accession>A0A834YEM6</accession>
<protein>
    <recommendedName>
        <fullName evidence="13">CobW/HypB/UreG nucleotide-binding domain-containing protein</fullName>
    </recommendedName>
</protein>
<evidence type="ECO:0000313" key="12">
    <source>
        <dbReference type="Proteomes" id="UP000655225"/>
    </source>
</evidence>
<keyword evidence="5" id="KW-0143">Chaperone</keyword>
<organism evidence="11 12">
    <name type="scientific">Tetracentron sinense</name>
    <name type="common">Spur-leaf</name>
    <dbReference type="NCBI Taxonomy" id="13715"/>
    <lineage>
        <taxon>Eukaryota</taxon>
        <taxon>Viridiplantae</taxon>
        <taxon>Streptophyta</taxon>
        <taxon>Embryophyta</taxon>
        <taxon>Tracheophyta</taxon>
        <taxon>Spermatophyta</taxon>
        <taxon>Magnoliopsida</taxon>
        <taxon>Trochodendrales</taxon>
        <taxon>Trochodendraceae</taxon>
        <taxon>Tetracentron</taxon>
    </lineage>
</organism>
<evidence type="ECO:0000259" key="10">
    <source>
        <dbReference type="Pfam" id="PF07683"/>
    </source>
</evidence>
<keyword evidence="8" id="KW-0472">Membrane</keyword>
<keyword evidence="3" id="KW-0862">Zinc</keyword>
<comment type="catalytic activity">
    <reaction evidence="7">
        <text>GTP + H2O = GDP + phosphate + H(+)</text>
        <dbReference type="Rhea" id="RHEA:19669"/>
        <dbReference type="ChEBI" id="CHEBI:15377"/>
        <dbReference type="ChEBI" id="CHEBI:15378"/>
        <dbReference type="ChEBI" id="CHEBI:37565"/>
        <dbReference type="ChEBI" id="CHEBI:43474"/>
        <dbReference type="ChEBI" id="CHEBI:58189"/>
    </reaction>
    <physiologicalReaction direction="left-to-right" evidence="7">
        <dbReference type="Rhea" id="RHEA:19670"/>
    </physiologicalReaction>
</comment>
<evidence type="ECO:0000313" key="11">
    <source>
        <dbReference type="EMBL" id="KAF8378785.1"/>
    </source>
</evidence>
<evidence type="ECO:0000259" key="9">
    <source>
        <dbReference type="Pfam" id="PF02492"/>
    </source>
</evidence>
<keyword evidence="4" id="KW-0342">GTP-binding</keyword>
<gene>
    <name evidence="11" type="ORF">HHK36_030134</name>
</gene>
<evidence type="ECO:0000256" key="1">
    <source>
        <dbReference type="ARBA" id="ARBA00022741"/>
    </source>
</evidence>
<evidence type="ECO:0000256" key="8">
    <source>
        <dbReference type="SAM" id="Phobius"/>
    </source>
</evidence>
<evidence type="ECO:0000256" key="2">
    <source>
        <dbReference type="ARBA" id="ARBA00022801"/>
    </source>
</evidence>
<evidence type="ECO:0000256" key="5">
    <source>
        <dbReference type="ARBA" id="ARBA00023186"/>
    </source>
</evidence>
<dbReference type="AlphaFoldDB" id="A0A834YEM6"/>
<proteinExistence type="inferred from homology"/>
<comment type="caution">
    <text evidence="11">The sequence shown here is derived from an EMBL/GenBank/DDBJ whole genome shotgun (WGS) entry which is preliminary data.</text>
</comment>
<evidence type="ECO:0000256" key="6">
    <source>
        <dbReference type="ARBA" id="ARBA00034320"/>
    </source>
</evidence>
<keyword evidence="8" id="KW-1133">Transmembrane helix</keyword>
<dbReference type="OrthoDB" id="258627at2759"/>
<dbReference type="InterPro" id="IPR036627">
    <property type="entry name" value="CobW-likC_sf"/>
</dbReference>
<dbReference type="Gene3D" id="3.40.50.300">
    <property type="entry name" value="P-loop containing nucleotide triphosphate hydrolases"/>
    <property type="match status" value="1"/>
</dbReference>
<dbReference type="OMA" id="ATCTHES"/>
<dbReference type="Gene3D" id="3.30.1220.10">
    <property type="entry name" value="CobW-like, C-terminal domain"/>
    <property type="match status" value="1"/>
</dbReference>
<dbReference type="GO" id="GO:0016787">
    <property type="term" value="F:hydrolase activity"/>
    <property type="evidence" value="ECO:0007669"/>
    <property type="project" value="UniProtKB-KW"/>
</dbReference>
<feature type="domain" description="CobW C-terminal" evidence="10">
    <location>
        <begin position="117"/>
        <end position="172"/>
    </location>
</feature>
<dbReference type="InterPro" id="IPR027417">
    <property type="entry name" value="P-loop_NTPase"/>
</dbReference>
<dbReference type="GO" id="GO:0005737">
    <property type="term" value="C:cytoplasm"/>
    <property type="evidence" value="ECO:0007669"/>
    <property type="project" value="TreeGrafter"/>
</dbReference>
<dbReference type="InterPro" id="IPR003495">
    <property type="entry name" value="CobW/HypB/UreG_nucleotide-bd"/>
</dbReference>
<name>A0A834YEM6_TETSI</name>
<dbReference type="InterPro" id="IPR011629">
    <property type="entry name" value="CobW-like_C"/>
</dbReference>
<keyword evidence="1" id="KW-0547">Nucleotide-binding</keyword>
<dbReference type="InterPro" id="IPR051316">
    <property type="entry name" value="Zinc-reg_GTPase_activator"/>
</dbReference>
<comment type="similarity">
    <text evidence="6">Belongs to the SIMIBI class G3E GTPase family. ZNG1 subfamily.</text>
</comment>
<evidence type="ECO:0000256" key="4">
    <source>
        <dbReference type="ARBA" id="ARBA00023134"/>
    </source>
</evidence>
<dbReference type="PANTHER" id="PTHR13748">
    <property type="entry name" value="COBW-RELATED"/>
    <property type="match status" value="1"/>
</dbReference>
<sequence>MPPVVDAKNLRLQLNEHRDSSSFPEAFLQIAFADVVILNKVDLVSPEDSGGVLEELEKEIHSINSLANIIRCIRCQVDLSKILHCHAYDAMHVAHLEALLQESQSIATTNLHDCSVRTLCICEQKQVDLDKIRLWLEEILWEKKHGMDIYRCKGVLSVENSDQFHIVQSRFKTLRASGCAFGVLPSDILIIYLLLEYWLVRHQ</sequence>
<keyword evidence="12" id="KW-1185">Reference proteome</keyword>
<feature type="transmembrane region" description="Helical" evidence="8">
    <location>
        <begin position="179"/>
        <end position="200"/>
    </location>
</feature>
<feature type="domain" description="CobW/HypB/UreG nucleotide-binding" evidence="9">
    <location>
        <begin position="4"/>
        <end position="70"/>
    </location>
</feature>
<dbReference type="GO" id="GO:0005525">
    <property type="term" value="F:GTP binding"/>
    <property type="evidence" value="ECO:0007669"/>
    <property type="project" value="UniProtKB-KW"/>
</dbReference>